<comment type="caution">
    <text evidence="12">The sequence shown here is derived from an EMBL/GenBank/DDBJ whole genome shotgun (WGS) entry which is preliminary data.</text>
</comment>
<dbReference type="EMBL" id="MZXV01000085">
    <property type="protein sequence ID" value="PZV33239.1"/>
    <property type="molecule type" value="Genomic_DNA"/>
</dbReference>
<keyword evidence="8 11" id="KW-1133">Transmembrane helix</keyword>
<evidence type="ECO:0000256" key="5">
    <source>
        <dbReference type="ARBA" id="ARBA00022519"/>
    </source>
</evidence>
<dbReference type="AlphaFoldDB" id="A0A2W7CHA9"/>
<keyword evidence="13" id="KW-1185">Reference proteome</keyword>
<evidence type="ECO:0000256" key="8">
    <source>
        <dbReference type="ARBA" id="ARBA00022989"/>
    </source>
</evidence>
<evidence type="ECO:0000256" key="7">
    <source>
        <dbReference type="ARBA" id="ARBA00022833"/>
    </source>
</evidence>
<evidence type="ECO:0000256" key="6">
    <source>
        <dbReference type="ARBA" id="ARBA00022692"/>
    </source>
</evidence>
<evidence type="ECO:0000256" key="2">
    <source>
        <dbReference type="ARBA" id="ARBA00009765"/>
    </source>
</evidence>
<sequence>MDIALAPEGTDLSPYLPDEHGLFFIYHFTTEGLRTKDPAQARWTWRSYQITDLHARQEIGAERALPGPARDAFLAPSHGCHIDFEDGWLYGDLPDLRHDFSEARGLVHFRFAFNDTMLIGARKQPLESVDAVRKAVENGSRKFRSPAELIEAVTGQSLDGMLGELGKLGDTLDGIEDRVVRDAWHNERQALVEARRQLVVIHRQMATLANLFRHLDHSHRDELPDPINDMAARLSHRAHTLYHDGEQLQARTRLLQDELMAKLTMQSNQLLYILSVMTAVLLPMTIISGLFGMNVGGLPLVNTPVGFWVVTAVSLVIAAATYLFVRRLGRGL</sequence>
<evidence type="ECO:0000256" key="11">
    <source>
        <dbReference type="SAM" id="Phobius"/>
    </source>
</evidence>
<reference evidence="13" key="1">
    <citation type="submission" date="2017-03" db="EMBL/GenBank/DDBJ databases">
        <authorList>
            <person name="Safronova V.I."/>
            <person name="Sazanova A.L."/>
            <person name="Chirak E.R."/>
        </authorList>
    </citation>
    <scope>NUCLEOTIDE SEQUENCE [LARGE SCALE GENOMIC DNA]</scope>
    <source>
        <strain evidence="13">Ach-343</strain>
    </source>
</reference>
<keyword evidence="6 11" id="KW-0812">Transmembrane</keyword>
<organism evidence="12 13">
    <name type="scientific">Mesorhizobium kowhaii</name>
    <dbReference type="NCBI Taxonomy" id="1300272"/>
    <lineage>
        <taxon>Bacteria</taxon>
        <taxon>Pseudomonadati</taxon>
        <taxon>Pseudomonadota</taxon>
        <taxon>Alphaproteobacteria</taxon>
        <taxon>Hyphomicrobiales</taxon>
        <taxon>Phyllobacteriaceae</taxon>
        <taxon>Mesorhizobium</taxon>
    </lineage>
</organism>
<dbReference type="GO" id="GO:0000287">
    <property type="term" value="F:magnesium ion binding"/>
    <property type="evidence" value="ECO:0007669"/>
    <property type="project" value="TreeGrafter"/>
</dbReference>
<dbReference type="OrthoDB" id="9803484at2"/>
<evidence type="ECO:0000256" key="1">
    <source>
        <dbReference type="ARBA" id="ARBA00004651"/>
    </source>
</evidence>
<keyword evidence="4" id="KW-1003">Cell membrane</keyword>
<keyword evidence="9" id="KW-0406">Ion transport</keyword>
<comment type="subcellular location">
    <subcellularLocation>
        <location evidence="1">Cell membrane</location>
        <topology evidence="1">Multi-pass membrane protein</topology>
    </subcellularLocation>
</comment>
<feature type="transmembrane region" description="Helical" evidence="11">
    <location>
        <begin position="270"/>
        <end position="293"/>
    </location>
</feature>
<gene>
    <name evidence="12" type="ORF">B5V02_38580</name>
</gene>
<dbReference type="InterPro" id="IPR002523">
    <property type="entry name" value="MgTranspt_CorA/ZnTranspt_ZntB"/>
</dbReference>
<evidence type="ECO:0000256" key="9">
    <source>
        <dbReference type="ARBA" id="ARBA00023065"/>
    </source>
</evidence>
<dbReference type="GO" id="GO:0005886">
    <property type="term" value="C:plasma membrane"/>
    <property type="evidence" value="ECO:0007669"/>
    <property type="project" value="UniProtKB-SubCell"/>
</dbReference>
<dbReference type="Pfam" id="PF01544">
    <property type="entry name" value="CorA"/>
    <property type="match status" value="1"/>
</dbReference>
<keyword evidence="3" id="KW-0813">Transport</keyword>
<dbReference type="SUPFAM" id="SSF144083">
    <property type="entry name" value="Magnesium transport protein CorA, transmembrane region"/>
    <property type="match status" value="1"/>
</dbReference>
<evidence type="ECO:0000313" key="13">
    <source>
        <dbReference type="Proteomes" id="UP000248616"/>
    </source>
</evidence>
<dbReference type="PANTHER" id="PTHR46494:SF3">
    <property type="entry name" value="ZINC TRANSPORT PROTEIN ZNTB"/>
    <property type="match status" value="1"/>
</dbReference>
<dbReference type="RefSeq" id="WP_111549202.1">
    <property type="nucleotide sequence ID" value="NZ_MZXV01000085.1"/>
</dbReference>
<dbReference type="Gene3D" id="3.30.460.20">
    <property type="entry name" value="CorA soluble domain-like"/>
    <property type="match status" value="1"/>
</dbReference>
<dbReference type="CDD" id="cd12834">
    <property type="entry name" value="ZntB_u1"/>
    <property type="match status" value="1"/>
</dbReference>
<name>A0A2W7CHA9_9HYPH</name>
<feature type="transmembrane region" description="Helical" evidence="11">
    <location>
        <begin position="305"/>
        <end position="325"/>
    </location>
</feature>
<dbReference type="InterPro" id="IPR045861">
    <property type="entry name" value="CorA_cytoplasmic_dom"/>
</dbReference>
<keyword evidence="10 11" id="KW-0472">Membrane</keyword>
<dbReference type="GO" id="GO:0050897">
    <property type="term" value="F:cobalt ion binding"/>
    <property type="evidence" value="ECO:0007669"/>
    <property type="project" value="TreeGrafter"/>
</dbReference>
<dbReference type="PANTHER" id="PTHR46494">
    <property type="entry name" value="CORA FAMILY METAL ION TRANSPORTER (EUROFUNG)"/>
    <property type="match status" value="1"/>
</dbReference>
<accession>A0A2W7CHA9</accession>
<protein>
    <submittedName>
        <fullName evidence="12">Magnesium transporter CorA</fullName>
    </submittedName>
</protein>
<keyword evidence="5" id="KW-0997">Cell inner membrane</keyword>
<dbReference type="Gene3D" id="1.20.58.340">
    <property type="entry name" value="Magnesium transport protein CorA, transmembrane region"/>
    <property type="match status" value="2"/>
</dbReference>
<dbReference type="Proteomes" id="UP000248616">
    <property type="component" value="Unassembled WGS sequence"/>
</dbReference>
<evidence type="ECO:0000256" key="10">
    <source>
        <dbReference type="ARBA" id="ARBA00023136"/>
    </source>
</evidence>
<dbReference type="GO" id="GO:0015095">
    <property type="term" value="F:magnesium ion transmembrane transporter activity"/>
    <property type="evidence" value="ECO:0007669"/>
    <property type="project" value="TreeGrafter"/>
</dbReference>
<keyword evidence="7" id="KW-0862">Zinc</keyword>
<dbReference type="GO" id="GO:0015087">
    <property type="term" value="F:cobalt ion transmembrane transporter activity"/>
    <property type="evidence" value="ECO:0007669"/>
    <property type="project" value="TreeGrafter"/>
</dbReference>
<dbReference type="SUPFAM" id="SSF143865">
    <property type="entry name" value="CorA soluble domain-like"/>
    <property type="match status" value="1"/>
</dbReference>
<dbReference type="InterPro" id="IPR045863">
    <property type="entry name" value="CorA_TM1_TM2"/>
</dbReference>
<proteinExistence type="inferred from homology"/>
<evidence type="ECO:0000256" key="4">
    <source>
        <dbReference type="ARBA" id="ARBA00022475"/>
    </source>
</evidence>
<comment type="similarity">
    <text evidence="2">Belongs to the CorA metal ion transporter (MIT) (TC 1.A.35) family.</text>
</comment>
<evidence type="ECO:0000313" key="12">
    <source>
        <dbReference type="EMBL" id="PZV33239.1"/>
    </source>
</evidence>
<evidence type="ECO:0000256" key="3">
    <source>
        <dbReference type="ARBA" id="ARBA00022448"/>
    </source>
</evidence>